<dbReference type="Pfam" id="PF13519">
    <property type="entry name" value="VWA_2"/>
    <property type="match status" value="1"/>
</dbReference>
<accession>A0A6C0KT18</accession>
<dbReference type="InterPro" id="IPR039510">
    <property type="entry name" value="Vint_dom"/>
</dbReference>
<dbReference type="Gene3D" id="3.40.50.410">
    <property type="entry name" value="von Willebrand factor, type A domain"/>
    <property type="match status" value="1"/>
</dbReference>
<dbReference type="PANTHER" id="PTHR10579">
    <property type="entry name" value="CALCIUM-ACTIVATED CHLORIDE CHANNEL REGULATOR"/>
    <property type="match status" value="1"/>
</dbReference>
<protein>
    <recommendedName>
        <fullName evidence="1">VWFA domain-containing protein</fullName>
    </recommendedName>
</protein>
<dbReference type="PROSITE" id="PS50234">
    <property type="entry name" value="VWFA"/>
    <property type="match status" value="1"/>
</dbReference>
<proteinExistence type="predicted"/>
<dbReference type="Pfam" id="PF14623">
    <property type="entry name" value="Vint"/>
    <property type="match status" value="1"/>
</dbReference>
<dbReference type="PANTHER" id="PTHR10579:SF43">
    <property type="entry name" value="ZINC FINGER (C3HC4-TYPE RING FINGER) FAMILY PROTEIN"/>
    <property type="match status" value="1"/>
</dbReference>
<dbReference type="InterPro" id="IPR002035">
    <property type="entry name" value="VWF_A"/>
</dbReference>
<reference evidence="2" key="1">
    <citation type="journal article" date="2020" name="Nature">
        <title>Giant virus diversity and host interactions through global metagenomics.</title>
        <authorList>
            <person name="Schulz F."/>
            <person name="Roux S."/>
            <person name="Paez-Espino D."/>
            <person name="Jungbluth S."/>
            <person name="Walsh D.A."/>
            <person name="Denef V.J."/>
            <person name="McMahon K.D."/>
            <person name="Konstantinidis K.T."/>
            <person name="Eloe-Fadrosh E.A."/>
            <person name="Kyrpides N.C."/>
            <person name="Woyke T."/>
        </authorList>
    </citation>
    <scope>NUCLEOTIDE SEQUENCE</scope>
    <source>
        <strain evidence="2">GVMAG-S-3300013094-100</strain>
    </source>
</reference>
<dbReference type="EMBL" id="MN740978">
    <property type="protein sequence ID" value="QHU21105.1"/>
    <property type="molecule type" value="Genomic_DNA"/>
</dbReference>
<evidence type="ECO:0000313" key="2">
    <source>
        <dbReference type="EMBL" id="QHU21105.1"/>
    </source>
</evidence>
<dbReference type="SUPFAM" id="SSF53300">
    <property type="entry name" value="vWA-like"/>
    <property type="match status" value="1"/>
</dbReference>
<sequence length="610" mass="67963">MTSSSTIQLKFEKSDINDQIVGTLIPPTDGPKKSVNIIISYDRSGSMNAAANTNGDEITKYYSKNDLAKHSISIVANSLGADDTLEIITYDSLIETVLPRTAMNADGKKKAMASVSKIEPRGCTELWKGLKAAMDAANKTSKELGDATVVMITDGEPSNSPANGEVQSLKDYRIEMKNTCRLHTIGIGYDIKSKLLVDLTNDGQYGGSFIFIPDGSMMITSWVNLLANEKNIIGKNITVQSINGKTNYLGTIKYGQNKTFLCDFSDFSNISSIKYESMDNGIVDIPVTKSIIYNNESVVSEIVRTNILKSMNDMLKYATINITKCQEILRDSVSQAYEIISEHPIIEDMTGEIATGFESQQSINRWGLHYIRSLTTAHTNRDCLNFKDPGPKMYESVEIKKTREIIDKIANTIEIPQPSLKITATAAAAYSPPVSQNQFWESYNNAQGGCFGGYGTVMLQNETLANIKDLKKGDVLENGAKIECVIVFHDCDTIIIDYNLEITPWHPIYMNNEWIFPNKCKIRRTLKNRLVYNFILDSKHMININGIDCCTLGHGFTGPVIQHEFYGTQRVIDDLKKFNTYTLGIIDMTKSNVLYDFSGNEIIGYKNDII</sequence>
<dbReference type="InterPro" id="IPR032838">
    <property type="entry name" value="Vwaint_dom"/>
</dbReference>
<organism evidence="2">
    <name type="scientific">viral metagenome</name>
    <dbReference type="NCBI Taxonomy" id="1070528"/>
    <lineage>
        <taxon>unclassified sequences</taxon>
        <taxon>metagenomes</taxon>
        <taxon>organismal metagenomes</taxon>
    </lineage>
</organism>
<feature type="domain" description="VWFA" evidence="1">
    <location>
        <begin position="36"/>
        <end position="226"/>
    </location>
</feature>
<evidence type="ECO:0000259" key="1">
    <source>
        <dbReference type="PROSITE" id="PS50234"/>
    </source>
</evidence>
<dbReference type="Pfam" id="PF14624">
    <property type="entry name" value="Vwaint"/>
    <property type="match status" value="1"/>
</dbReference>
<name>A0A6C0KT18_9ZZZZ</name>
<dbReference type="InterPro" id="IPR036465">
    <property type="entry name" value="vWFA_dom_sf"/>
</dbReference>
<dbReference type="InterPro" id="IPR051266">
    <property type="entry name" value="CLCR"/>
</dbReference>
<dbReference type="SMART" id="SM00327">
    <property type="entry name" value="VWA"/>
    <property type="match status" value="1"/>
</dbReference>
<dbReference type="AlphaFoldDB" id="A0A6C0KT18"/>